<dbReference type="EMBL" id="DQSV01000062">
    <property type="protein sequence ID" value="HIP17303.1"/>
    <property type="molecule type" value="Genomic_DNA"/>
</dbReference>
<feature type="transmembrane region" description="Helical" evidence="8">
    <location>
        <begin position="96"/>
        <end position="118"/>
    </location>
</feature>
<keyword evidence="6 8" id="KW-1133">Transmembrane helix</keyword>
<dbReference type="Proteomes" id="UP000605144">
    <property type="component" value="Unassembled WGS sequence"/>
</dbReference>
<sequence>MGYKRFLTVLLISLAILSILSYLSIEEGTISINNKQLEKYLMEGTSGNPILDKIIGKLRLPRTVGAIVVGMGIAISGILMQGFFRNPLADPYLMGVASGASLGVVLYIFTSLLFNLGIPHSVYGFILAAYIGSLITMLGVIAIAKVVKETATLLISGIMIGAIASGFTTIVIYTADFIGEDNSQLSEYLMWGMGSVNNITWDQINIMAIIIIPLVIISYIFLSKKLDANFFGEKYAQSVGVDIKNLRRWLIILSCTLTATVVAFTGPIAFVGMVCPIISRMIVGTSKHLYVIPTTAILGSIFVLFADILTRPGVLIPTSSNNLPLLSPLSIIGAPIAIIIYLKVRRMGI</sequence>
<feature type="transmembrane region" description="Helical" evidence="8">
    <location>
        <begin position="63"/>
        <end position="84"/>
    </location>
</feature>
<dbReference type="AlphaFoldDB" id="A0A832YTK2"/>
<keyword evidence="3" id="KW-0813">Transport</keyword>
<feature type="transmembrane region" description="Helical" evidence="8">
    <location>
        <begin position="6"/>
        <end position="25"/>
    </location>
</feature>
<feature type="transmembrane region" description="Helical" evidence="8">
    <location>
        <begin position="125"/>
        <end position="147"/>
    </location>
</feature>
<keyword evidence="4" id="KW-1003">Cell membrane</keyword>
<dbReference type="InterPro" id="IPR037294">
    <property type="entry name" value="ABC_BtuC-like"/>
</dbReference>
<evidence type="ECO:0000256" key="4">
    <source>
        <dbReference type="ARBA" id="ARBA00022475"/>
    </source>
</evidence>
<evidence type="ECO:0000256" key="3">
    <source>
        <dbReference type="ARBA" id="ARBA00022448"/>
    </source>
</evidence>
<evidence type="ECO:0000313" key="9">
    <source>
        <dbReference type="EMBL" id="HIP17303.1"/>
    </source>
</evidence>
<feature type="transmembrane region" description="Helical" evidence="8">
    <location>
        <begin position="153"/>
        <end position="178"/>
    </location>
</feature>
<evidence type="ECO:0000256" key="6">
    <source>
        <dbReference type="ARBA" id="ARBA00022989"/>
    </source>
</evidence>
<evidence type="ECO:0000256" key="5">
    <source>
        <dbReference type="ARBA" id="ARBA00022692"/>
    </source>
</evidence>
<keyword evidence="5 8" id="KW-0812">Transmembrane</keyword>
<dbReference type="GO" id="GO:0033214">
    <property type="term" value="P:siderophore-iron import into cell"/>
    <property type="evidence" value="ECO:0007669"/>
    <property type="project" value="TreeGrafter"/>
</dbReference>
<organism evidence="9 10">
    <name type="scientific">Methanothermococcus okinawensis</name>
    <dbReference type="NCBI Taxonomy" id="155863"/>
    <lineage>
        <taxon>Archaea</taxon>
        <taxon>Methanobacteriati</taxon>
        <taxon>Methanobacteriota</taxon>
        <taxon>Methanomada group</taxon>
        <taxon>Methanococci</taxon>
        <taxon>Methanococcales</taxon>
        <taxon>Methanococcaceae</taxon>
        <taxon>Methanothermococcus</taxon>
    </lineage>
</organism>
<reference evidence="9" key="1">
    <citation type="journal article" date="2020" name="ISME J.">
        <title>Gammaproteobacteria mediating utilization of methyl-, sulfur- and petroleum organic compounds in deep ocean hydrothermal plumes.</title>
        <authorList>
            <person name="Zhou Z."/>
            <person name="Liu Y."/>
            <person name="Pan J."/>
            <person name="Cron B.R."/>
            <person name="Toner B.M."/>
            <person name="Anantharaman K."/>
            <person name="Breier J.A."/>
            <person name="Dick G.J."/>
            <person name="Li M."/>
        </authorList>
    </citation>
    <scope>NUCLEOTIDE SEQUENCE</scope>
    <source>
        <strain evidence="9">SZUA-1385</strain>
    </source>
</reference>
<dbReference type="CDD" id="cd06550">
    <property type="entry name" value="TM_ABC_iron-siderophores_like"/>
    <property type="match status" value="1"/>
</dbReference>
<comment type="caution">
    <text evidence="9">The sequence shown here is derived from an EMBL/GenBank/DDBJ whole genome shotgun (WGS) entry which is preliminary data.</text>
</comment>
<feature type="transmembrane region" description="Helical" evidence="8">
    <location>
        <begin position="249"/>
        <end position="277"/>
    </location>
</feature>
<feature type="transmembrane region" description="Helical" evidence="8">
    <location>
        <begin position="326"/>
        <end position="344"/>
    </location>
</feature>
<gene>
    <name evidence="9" type="ORF">EYG76_03245</name>
</gene>
<keyword evidence="7 8" id="KW-0472">Membrane</keyword>
<dbReference type="GO" id="GO:0005886">
    <property type="term" value="C:plasma membrane"/>
    <property type="evidence" value="ECO:0007669"/>
    <property type="project" value="UniProtKB-SubCell"/>
</dbReference>
<dbReference type="GO" id="GO:0022857">
    <property type="term" value="F:transmembrane transporter activity"/>
    <property type="evidence" value="ECO:0007669"/>
    <property type="project" value="InterPro"/>
</dbReference>
<dbReference type="InterPro" id="IPR000522">
    <property type="entry name" value="ABC_transptr_permease_BtuC"/>
</dbReference>
<feature type="transmembrane region" description="Helical" evidence="8">
    <location>
        <begin position="289"/>
        <end position="306"/>
    </location>
</feature>
<evidence type="ECO:0000256" key="8">
    <source>
        <dbReference type="SAM" id="Phobius"/>
    </source>
</evidence>
<comment type="subcellular location">
    <subcellularLocation>
        <location evidence="1">Cell membrane</location>
        <topology evidence="1">Multi-pass membrane protein</topology>
    </subcellularLocation>
</comment>
<proteinExistence type="inferred from homology"/>
<accession>A0A832YTK2</accession>
<feature type="transmembrane region" description="Helical" evidence="8">
    <location>
        <begin position="199"/>
        <end position="222"/>
    </location>
</feature>
<evidence type="ECO:0000256" key="1">
    <source>
        <dbReference type="ARBA" id="ARBA00004651"/>
    </source>
</evidence>
<dbReference type="PANTHER" id="PTHR30472:SF25">
    <property type="entry name" value="ABC TRANSPORTER PERMEASE PROTEIN MJ0876-RELATED"/>
    <property type="match status" value="1"/>
</dbReference>
<protein>
    <submittedName>
        <fullName evidence="9">Iron ABC transporter permease</fullName>
    </submittedName>
</protein>
<evidence type="ECO:0000313" key="10">
    <source>
        <dbReference type="Proteomes" id="UP000605144"/>
    </source>
</evidence>
<evidence type="ECO:0000256" key="2">
    <source>
        <dbReference type="ARBA" id="ARBA00007935"/>
    </source>
</evidence>
<name>A0A832YTK2_9EURY</name>
<dbReference type="Pfam" id="PF01032">
    <property type="entry name" value="FecCD"/>
    <property type="match status" value="1"/>
</dbReference>
<dbReference type="Gene3D" id="1.10.3470.10">
    <property type="entry name" value="ABC transporter involved in vitamin B12 uptake, BtuC"/>
    <property type="match status" value="1"/>
</dbReference>
<dbReference type="SUPFAM" id="SSF81345">
    <property type="entry name" value="ABC transporter involved in vitamin B12 uptake, BtuC"/>
    <property type="match status" value="1"/>
</dbReference>
<comment type="similarity">
    <text evidence="2">Belongs to the binding-protein-dependent transport system permease family. FecCD subfamily.</text>
</comment>
<dbReference type="PANTHER" id="PTHR30472">
    <property type="entry name" value="FERRIC ENTEROBACTIN TRANSPORT SYSTEM PERMEASE PROTEIN"/>
    <property type="match status" value="1"/>
</dbReference>
<evidence type="ECO:0000256" key="7">
    <source>
        <dbReference type="ARBA" id="ARBA00023136"/>
    </source>
</evidence>